<dbReference type="InterPro" id="IPR033184">
    <property type="entry name" value="PRRC2"/>
</dbReference>
<feature type="compositionally biased region" description="Basic and acidic residues" evidence="1">
    <location>
        <begin position="662"/>
        <end position="672"/>
    </location>
</feature>
<feature type="region of interest" description="Disordered" evidence="1">
    <location>
        <begin position="128"/>
        <end position="321"/>
    </location>
</feature>
<proteinExistence type="predicted"/>
<feature type="compositionally biased region" description="Polar residues" evidence="1">
    <location>
        <begin position="487"/>
        <end position="498"/>
    </location>
</feature>
<feature type="compositionally biased region" description="Basic and acidic residues" evidence="1">
    <location>
        <begin position="468"/>
        <end position="480"/>
    </location>
</feature>
<feature type="compositionally biased region" description="Pro residues" evidence="1">
    <location>
        <begin position="27"/>
        <end position="38"/>
    </location>
</feature>
<keyword evidence="3" id="KW-1185">Reference proteome</keyword>
<organism evidence="2 3">
    <name type="scientific">Aldrovandia affinis</name>
    <dbReference type="NCBI Taxonomy" id="143900"/>
    <lineage>
        <taxon>Eukaryota</taxon>
        <taxon>Metazoa</taxon>
        <taxon>Chordata</taxon>
        <taxon>Craniata</taxon>
        <taxon>Vertebrata</taxon>
        <taxon>Euteleostomi</taxon>
        <taxon>Actinopterygii</taxon>
        <taxon>Neopterygii</taxon>
        <taxon>Teleostei</taxon>
        <taxon>Notacanthiformes</taxon>
        <taxon>Halosauridae</taxon>
        <taxon>Aldrovandia</taxon>
    </lineage>
</organism>
<evidence type="ECO:0000313" key="2">
    <source>
        <dbReference type="EMBL" id="KAJ8397166.1"/>
    </source>
</evidence>
<feature type="region of interest" description="Disordered" evidence="1">
    <location>
        <begin position="1"/>
        <end position="87"/>
    </location>
</feature>
<feature type="compositionally biased region" description="Basic and acidic residues" evidence="1">
    <location>
        <begin position="504"/>
        <end position="523"/>
    </location>
</feature>
<dbReference type="EMBL" id="JAINUG010000100">
    <property type="protein sequence ID" value="KAJ8397166.1"/>
    <property type="molecule type" value="Genomic_DNA"/>
</dbReference>
<feature type="region of interest" description="Disordered" evidence="1">
    <location>
        <begin position="445"/>
        <end position="683"/>
    </location>
</feature>
<dbReference type="Proteomes" id="UP001221898">
    <property type="component" value="Unassembled WGS sequence"/>
</dbReference>
<feature type="compositionally biased region" description="Basic and acidic residues" evidence="1">
    <location>
        <begin position="193"/>
        <end position="219"/>
    </location>
</feature>
<dbReference type="PANTHER" id="PTHR14038:SF4">
    <property type="entry name" value="PROTEIN PRRC2B"/>
    <property type="match status" value="1"/>
</dbReference>
<feature type="compositionally biased region" description="Low complexity" evidence="1">
    <location>
        <begin position="762"/>
        <end position="773"/>
    </location>
</feature>
<sequence>MELEGKSTGQGESGTPAISPSVTAPSAPTPSPSVPAPAPTVSAPSPSSTPTTTTPPDAKDPVVRPALPQRRGLVSALQNLGQQRHPTPVYHDMLPAFMCPKEPCDAPLVSERGPAAVIAPVRFEARPSFKPQRPAPEPINGEVRRESRFACGPSSRPIRRPSDRAPRPAIVNPAHLRDLDDLDKDCEDGWAGLHEDVDYGEKLRFSDEEEDRSPGEKGRKWLPWGKQCERQASLRSGEGPPPSWRPPAEIQEEREEPRRGQCPSPGSSEAEERTRQRREEGERRDVCASKLKEPDEKKEGERDLENRPPSPNLPLSRIRPDTWQYTAKEFSELPSGQNSRQDCGEAKTLGAHYRADDRGPTETSTVPESGRFQKSLPPRFQKQQDQLYEAAQWPQSGRPANPPHGYCPSHMLGLDPRWRMMPPYMDPRGAQGRLLQDYYPPALHSGVMKQAIPQDHPGSPGPGSASDESCHPRMHQERPTEPYPSWEQESYPSAQARSLTPLYRRLENGRDIGHSDDRKERPCSQDTYEEFADGEDLPPQGCGQGRTPGVALEPSSQKESRTEAHSPKGRASPGSPDYPQPDPKELGYGGNGIDGRASRDQQCESADRDGGGADLWRNQGPQKQDWGLQSQWADPSVASSVGGRPLARRIGPMRRPVLKALNVEDKENEKPTPEAANRPVPYRFLEREAIVDAYDLKLDSASPPLGRRGPLALAKEKSPVPLRAERSDSPTDDGPVGSCLERNKTERPRPERPRPERPRPRGPTQRGLGQQRPSRPTPQ</sequence>
<feature type="compositionally biased region" description="Low complexity" evidence="1">
    <location>
        <begin position="15"/>
        <end position="26"/>
    </location>
</feature>
<feature type="compositionally biased region" description="Polar residues" evidence="1">
    <location>
        <begin position="619"/>
        <end position="639"/>
    </location>
</feature>
<feature type="compositionally biased region" description="Acidic residues" evidence="1">
    <location>
        <begin position="527"/>
        <end position="536"/>
    </location>
</feature>
<dbReference type="GO" id="GO:0030154">
    <property type="term" value="P:cell differentiation"/>
    <property type="evidence" value="ECO:0007669"/>
    <property type="project" value="TreeGrafter"/>
</dbReference>
<feature type="compositionally biased region" description="Basic and acidic residues" evidence="1">
    <location>
        <begin position="741"/>
        <end position="759"/>
    </location>
</feature>
<feature type="compositionally biased region" description="Basic and acidic residues" evidence="1">
    <location>
        <begin position="270"/>
        <end position="306"/>
    </location>
</feature>
<feature type="compositionally biased region" description="Basic and acidic residues" evidence="1">
    <location>
        <begin position="556"/>
        <end position="566"/>
    </location>
</feature>
<feature type="region of interest" description="Disordered" evidence="1">
    <location>
        <begin position="350"/>
        <end position="408"/>
    </location>
</feature>
<evidence type="ECO:0000256" key="1">
    <source>
        <dbReference type="SAM" id="MobiDB-lite"/>
    </source>
</evidence>
<feature type="compositionally biased region" description="Low complexity" evidence="1">
    <location>
        <begin position="39"/>
        <end position="56"/>
    </location>
</feature>
<feature type="compositionally biased region" description="Basic and acidic residues" evidence="1">
    <location>
        <begin position="714"/>
        <end position="729"/>
    </location>
</feature>
<feature type="compositionally biased region" description="Basic and acidic residues" evidence="1">
    <location>
        <begin position="596"/>
        <end position="611"/>
    </location>
</feature>
<feature type="compositionally biased region" description="Polar residues" evidence="1">
    <location>
        <begin position="76"/>
        <end position="85"/>
    </location>
</feature>
<reference evidence="2" key="1">
    <citation type="journal article" date="2023" name="Science">
        <title>Genome structures resolve the early diversification of teleost fishes.</title>
        <authorList>
            <person name="Parey E."/>
            <person name="Louis A."/>
            <person name="Montfort J."/>
            <person name="Bouchez O."/>
            <person name="Roques C."/>
            <person name="Iampietro C."/>
            <person name="Lluch J."/>
            <person name="Castinel A."/>
            <person name="Donnadieu C."/>
            <person name="Desvignes T."/>
            <person name="Floi Bucao C."/>
            <person name="Jouanno E."/>
            <person name="Wen M."/>
            <person name="Mejri S."/>
            <person name="Dirks R."/>
            <person name="Jansen H."/>
            <person name="Henkel C."/>
            <person name="Chen W.J."/>
            <person name="Zahm M."/>
            <person name="Cabau C."/>
            <person name="Klopp C."/>
            <person name="Thompson A.W."/>
            <person name="Robinson-Rechavi M."/>
            <person name="Braasch I."/>
            <person name="Lecointre G."/>
            <person name="Bobe J."/>
            <person name="Postlethwait J.H."/>
            <person name="Berthelot C."/>
            <person name="Roest Crollius H."/>
            <person name="Guiguen Y."/>
        </authorList>
    </citation>
    <scope>NUCLEOTIDE SEQUENCE</scope>
    <source>
        <strain evidence="2">NC1722</strain>
    </source>
</reference>
<name>A0AAD7WHE6_9TELE</name>
<evidence type="ECO:0000313" key="3">
    <source>
        <dbReference type="Proteomes" id="UP001221898"/>
    </source>
</evidence>
<accession>A0AAD7WHE6</accession>
<feature type="region of interest" description="Disordered" evidence="1">
    <location>
        <begin position="695"/>
        <end position="779"/>
    </location>
</feature>
<dbReference type="PANTHER" id="PTHR14038">
    <property type="entry name" value="BAT2 HLA-B-ASSOCIATED TRANSCRIPT 2"/>
    <property type="match status" value="1"/>
</dbReference>
<protein>
    <submittedName>
        <fullName evidence="2">Uncharacterized protein</fullName>
    </submittedName>
</protein>
<gene>
    <name evidence="2" type="ORF">AAFF_G00010200</name>
</gene>
<dbReference type="AlphaFoldDB" id="A0AAD7WHE6"/>
<comment type="caution">
    <text evidence="2">The sequence shown here is derived from an EMBL/GenBank/DDBJ whole genome shotgun (WGS) entry which is preliminary data.</text>
</comment>